<feature type="region of interest" description="Disordered" evidence="2">
    <location>
        <begin position="1030"/>
        <end position="1056"/>
    </location>
</feature>
<sequence>MVLVERRLFAARARGGTRVLHQIARTGQYPQQRYVDISDSDSDNDYDLELALPVEPYRSSNPIHWLEGQVDEMINSTVSRNSDLPAYPIMRYVLSPDGCAESAYGEPPAAAARDAADEGPRTYEQALNLDLQYETDGKQTIANALAFRDEFAAMLQRGFRVIKHAPHHKPKTHKLWLSKDGAYVWWQPALDAGPPAAQFLVSDIHIILSYPPERLVETARIPSCFMLVFDLGQTAGDAEIRRRMVVFETVNVETKHLLVDGFRLLKGTATAAADAAGDGNARDDASISRCPRLECLGGYKIWGLATTKSKPLRLVCPAIKHICFWRADDLNYLKIWAPKLEELDLTGAFDIDTVQLMIRRPKDFSGPEYEVLLACALLLGASALGRSAAPGGALARAGREAASAVLMPAVITGVVACGVGGAADAEGAVARRLPGAVARGLRDSRVAWRLFTAFEAVAGFVALGAEAAEARGAPLGAACAALVRAWRAAAAPRRVAVGAAAAVDLYERPGAGARPLVVIVPGGSWSHGDDSRLYRLLAANVGDACDADVAVVDYGVWPLEDGDSMVAGVGAALAWAEAARPGDVVAVGLSAGAHLVAAALLCRGPAHAPPRHAVLCSGVYDLKAHYAHESTRGVAAISALGGAFDGAMDRNSPAVAFDADARPPAKVTVVHGLGDATAPPSAADALCAALAARAPATAVDRETLPDAGHLDYAFRAMYDEEAPFLETAVGPSAVSPYCVDFNKIPALEPYQLVCYAGPIFSPGAEGEGDAAKDAPAPPPKSPHRRHKKHRRGSRRHRAAPQEKKRHIDAFFDGHANGEPPAHAEPPPPRPRRSFLARARAASRDLHDRLASRARRKPPTRAWLAAEACFPVRVEGTAARFEALCAELFATGDLDCRDDRGRTLLWIAVDKGDADAAKILVTYQRSHGYLNLSQRDDRKKLTPLALAERNARFSPEVLAAFRPPPADAEGARPPPELREIARMETKIDQAPRRRVSAFFGVNRDEFGAKRKRDDKSRLSLARLATKVRSIAAFSSRAPKRDAPPDPADDAAEEEPRA</sequence>
<dbReference type="GO" id="GO:0016787">
    <property type="term" value="F:hydrolase activity"/>
    <property type="evidence" value="ECO:0007669"/>
    <property type="project" value="UniProtKB-KW"/>
</dbReference>
<dbReference type="Gene3D" id="1.25.40.20">
    <property type="entry name" value="Ankyrin repeat-containing domain"/>
    <property type="match status" value="1"/>
</dbReference>
<dbReference type="RefSeq" id="XP_009036399.1">
    <property type="nucleotide sequence ID" value="XM_009038151.1"/>
</dbReference>
<dbReference type="InterPro" id="IPR036770">
    <property type="entry name" value="Ankyrin_rpt-contain_sf"/>
</dbReference>
<dbReference type="Proteomes" id="UP000002729">
    <property type="component" value="Unassembled WGS sequence"/>
</dbReference>
<feature type="compositionally biased region" description="Acidic residues" evidence="2">
    <location>
        <begin position="1045"/>
        <end position="1056"/>
    </location>
</feature>
<dbReference type="PANTHER" id="PTHR48081">
    <property type="entry name" value="AB HYDROLASE SUPERFAMILY PROTEIN C4A8.06C"/>
    <property type="match status" value="1"/>
</dbReference>
<protein>
    <submittedName>
        <fullName evidence="3">Uncharacterized protein</fullName>
    </submittedName>
</protein>
<dbReference type="AlphaFoldDB" id="F0Y6V7"/>
<dbReference type="eggNOG" id="ENOG502SDEE">
    <property type="taxonomic scope" value="Eukaryota"/>
</dbReference>
<dbReference type="Gene3D" id="3.40.50.1820">
    <property type="entry name" value="alpha/beta hydrolase"/>
    <property type="match status" value="1"/>
</dbReference>
<dbReference type="GeneID" id="20224320"/>
<dbReference type="KEGG" id="aaf:AURANDRAFT_63415"/>
<dbReference type="PANTHER" id="PTHR48081:SF33">
    <property type="entry name" value="KYNURENINE FORMAMIDASE"/>
    <property type="match status" value="1"/>
</dbReference>
<evidence type="ECO:0000256" key="1">
    <source>
        <dbReference type="ARBA" id="ARBA00022801"/>
    </source>
</evidence>
<dbReference type="InterPro" id="IPR050300">
    <property type="entry name" value="GDXG_lipolytic_enzyme"/>
</dbReference>
<feature type="compositionally biased region" description="Basic residues" evidence="2">
    <location>
        <begin position="781"/>
        <end position="798"/>
    </location>
</feature>
<gene>
    <name evidence="3" type="ORF">AURANDRAFT_63415</name>
</gene>
<dbReference type="InterPro" id="IPR029058">
    <property type="entry name" value="AB_hydrolase_fold"/>
</dbReference>
<organism evidence="4">
    <name type="scientific">Aureococcus anophagefferens</name>
    <name type="common">Harmful bloom alga</name>
    <dbReference type="NCBI Taxonomy" id="44056"/>
    <lineage>
        <taxon>Eukaryota</taxon>
        <taxon>Sar</taxon>
        <taxon>Stramenopiles</taxon>
        <taxon>Ochrophyta</taxon>
        <taxon>Pelagophyceae</taxon>
        <taxon>Pelagomonadales</taxon>
        <taxon>Pelagomonadaceae</taxon>
        <taxon>Aureococcus</taxon>
    </lineage>
</organism>
<evidence type="ECO:0000313" key="3">
    <source>
        <dbReference type="EMBL" id="EGB09300.1"/>
    </source>
</evidence>
<proteinExistence type="predicted"/>
<feature type="compositionally biased region" description="Basic and acidic residues" evidence="2">
    <location>
        <begin position="799"/>
        <end position="811"/>
    </location>
</feature>
<feature type="region of interest" description="Disordered" evidence="2">
    <location>
        <begin position="765"/>
        <end position="832"/>
    </location>
</feature>
<dbReference type="InParanoid" id="F0Y6V7"/>
<name>F0Y6V7_AURAN</name>
<reference evidence="3 4" key="1">
    <citation type="journal article" date="2011" name="Proc. Natl. Acad. Sci. U.S.A.">
        <title>Niche of harmful alga Aureococcus anophagefferens revealed through ecogenomics.</title>
        <authorList>
            <person name="Gobler C.J."/>
            <person name="Berry D.L."/>
            <person name="Dyhrman S.T."/>
            <person name="Wilhelm S.W."/>
            <person name="Salamov A."/>
            <person name="Lobanov A.V."/>
            <person name="Zhang Y."/>
            <person name="Collier J.L."/>
            <person name="Wurch L.L."/>
            <person name="Kustka A.B."/>
            <person name="Dill B.D."/>
            <person name="Shah M."/>
            <person name="VerBerkmoes N.C."/>
            <person name="Kuo A."/>
            <person name="Terry A."/>
            <person name="Pangilinan J."/>
            <person name="Lindquist E.A."/>
            <person name="Lucas S."/>
            <person name="Paulsen I.T."/>
            <person name="Hattenrath-Lehmann T.K."/>
            <person name="Talmage S.C."/>
            <person name="Walker E.A."/>
            <person name="Koch F."/>
            <person name="Burson A.M."/>
            <person name="Marcoval M.A."/>
            <person name="Tang Y.Z."/>
            <person name="Lecleir G.R."/>
            <person name="Coyne K.J."/>
            <person name="Berg G.M."/>
            <person name="Bertrand E.M."/>
            <person name="Saito M.A."/>
            <person name="Gladyshev V.N."/>
            <person name="Grigoriev I.V."/>
        </authorList>
    </citation>
    <scope>NUCLEOTIDE SEQUENCE [LARGE SCALE GENOMIC DNA]</scope>
    <source>
        <strain evidence="4">CCMP 1984</strain>
    </source>
</reference>
<accession>F0Y6V7</accession>
<dbReference type="EMBL" id="GL833126">
    <property type="protein sequence ID" value="EGB09300.1"/>
    <property type="molecule type" value="Genomic_DNA"/>
</dbReference>
<keyword evidence="4" id="KW-1185">Reference proteome</keyword>
<dbReference type="SUPFAM" id="SSF53474">
    <property type="entry name" value="alpha/beta-Hydrolases"/>
    <property type="match status" value="1"/>
</dbReference>
<evidence type="ECO:0000256" key="2">
    <source>
        <dbReference type="SAM" id="MobiDB-lite"/>
    </source>
</evidence>
<keyword evidence="1" id="KW-0378">Hydrolase</keyword>
<evidence type="ECO:0000313" key="4">
    <source>
        <dbReference type="Proteomes" id="UP000002729"/>
    </source>
</evidence>
<dbReference type="OrthoDB" id="6495301at2759"/>